<reference evidence="1" key="1">
    <citation type="journal article" date="2015" name="Nature">
        <title>Complex archaea that bridge the gap between prokaryotes and eukaryotes.</title>
        <authorList>
            <person name="Spang A."/>
            <person name="Saw J.H."/>
            <person name="Jorgensen S.L."/>
            <person name="Zaremba-Niedzwiedzka K."/>
            <person name="Martijn J."/>
            <person name="Lind A.E."/>
            <person name="van Eijk R."/>
            <person name="Schleper C."/>
            <person name="Guy L."/>
            <person name="Ettema T.J."/>
        </authorList>
    </citation>
    <scope>NUCLEOTIDE SEQUENCE</scope>
</reference>
<dbReference type="EMBL" id="LAZR01017936">
    <property type="protein sequence ID" value="KKL98385.1"/>
    <property type="molecule type" value="Genomic_DNA"/>
</dbReference>
<protein>
    <submittedName>
        <fullName evidence="1">Uncharacterized protein</fullName>
    </submittedName>
</protein>
<evidence type="ECO:0000313" key="1">
    <source>
        <dbReference type="EMBL" id="KKL98385.1"/>
    </source>
</evidence>
<accession>A0A0F9IXG1</accession>
<proteinExistence type="predicted"/>
<sequence>MAKKTQKIYKLKSTNKPPIRHINGKRYTGWAGYSQKIKADTKAKKFQNEGNLAQVKKIGTYHWVLYYLKKESYKSWYSGKTISKKELLETDKILGNMEGEDREFLMDGFPKSKRPRKKPFIHKSNLGYDVLNISKEDIKKAKKKVDW</sequence>
<name>A0A0F9IXG1_9ZZZZ</name>
<gene>
    <name evidence="1" type="ORF">LCGC14_1824920</name>
</gene>
<comment type="caution">
    <text evidence="1">The sequence shown here is derived from an EMBL/GenBank/DDBJ whole genome shotgun (WGS) entry which is preliminary data.</text>
</comment>
<organism evidence="1">
    <name type="scientific">marine sediment metagenome</name>
    <dbReference type="NCBI Taxonomy" id="412755"/>
    <lineage>
        <taxon>unclassified sequences</taxon>
        <taxon>metagenomes</taxon>
        <taxon>ecological metagenomes</taxon>
    </lineage>
</organism>
<dbReference type="AlphaFoldDB" id="A0A0F9IXG1"/>